<protein>
    <submittedName>
        <fullName evidence="1">Uncharacterized protein</fullName>
    </submittedName>
</protein>
<evidence type="ECO:0000313" key="1">
    <source>
        <dbReference type="EMBL" id="CAB4125482.1"/>
    </source>
</evidence>
<proteinExistence type="predicted"/>
<organism evidence="1">
    <name type="scientific">uncultured Caudovirales phage</name>
    <dbReference type="NCBI Taxonomy" id="2100421"/>
    <lineage>
        <taxon>Viruses</taxon>
        <taxon>Duplodnaviria</taxon>
        <taxon>Heunggongvirae</taxon>
        <taxon>Uroviricota</taxon>
        <taxon>Caudoviricetes</taxon>
        <taxon>Peduoviridae</taxon>
        <taxon>Maltschvirus</taxon>
        <taxon>Maltschvirus maltsch</taxon>
    </lineage>
</organism>
<sequence length="81" mass="9622">MKPPKYESYISDLDGNAYFCPNCHNGTFYEHNSPEYRGWHKCTHCGFMQLTKDHLARIKRIISEYHKVPLDTQDQQTDKDK</sequence>
<name>A0A6J5KVT7_9CAUD</name>
<accession>A0A6J5KVT7</accession>
<gene>
    <name evidence="1" type="ORF">UFOVP53_149</name>
</gene>
<reference evidence="1" key="1">
    <citation type="submission" date="2020-04" db="EMBL/GenBank/DDBJ databases">
        <authorList>
            <person name="Chiriac C."/>
            <person name="Salcher M."/>
            <person name="Ghai R."/>
            <person name="Kavagutti S V."/>
        </authorList>
    </citation>
    <scope>NUCLEOTIDE SEQUENCE</scope>
</reference>
<dbReference type="EMBL" id="LR796189">
    <property type="protein sequence ID" value="CAB4125482.1"/>
    <property type="molecule type" value="Genomic_DNA"/>
</dbReference>